<dbReference type="Proteomes" id="UP000634672">
    <property type="component" value="Unassembled WGS sequence"/>
</dbReference>
<dbReference type="PANTHER" id="PTHR37829">
    <property type="entry name" value="PHAGE-LIKE ELEMENT PBSX PROTEIN XKDT"/>
    <property type="match status" value="1"/>
</dbReference>
<evidence type="ECO:0000259" key="1">
    <source>
        <dbReference type="Pfam" id="PF04865"/>
    </source>
</evidence>
<gene>
    <name evidence="2" type="ORF">H8S75_24020</name>
</gene>
<evidence type="ECO:0000313" key="3">
    <source>
        <dbReference type="Proteomes" id="UP000634672"/>
    </source>
</evidence>
<accession>A0ABR7HCU7</accession>
<dbReference type="RefSeq" id="WP_187023704.1">
    <property type="nucleotide sequence ID" value="NZ_JACOPB010000014.1"/>
</dbReference>
<sequence>MVLTENGFKRPTYDDLLSAQINRAKQLWGEDIDISEQSVLGKYIRINVYDLAQCYELLEDIYYARFPNSARGQNLDRLCTFAGVTRDPATAAKIKVRFHGNTGAIIPAAFQVSGSDLKFYADQDYAIGVDGTTIACLNCEETGTAGNLSVGTELTIVNPSADIEDVELLEITAYGQDKETDTALRLRFNQSVAGSGSATIDALRGAISRVPLVDGVSIIENDTEGVVSGRPAHSFECYVLAPESQDQLVGEAIFNKKPLGIKSVGAVEVQVLDEGNKSHTVRFSRTIKKDIRLKAKVLTNQYFESDGTSQIKDNLMEYINNLANGESVYVSSLYGYIHEVHGVVNVQSLAISDDGMEYASGNIPIEDYEIARICGDHIEIEVVT</sequence>
<dbReference type="Pfam" id="PF04865">
    <property type="entry name" value="Baseplate_J"/>
    <property type="match status" value="1"/>
</dbReference>
<dbReference type="InterPro" id="IPR052399">
    <property type="entry name" value="Phage_Baseplate_Assmbl_Protein"/>
</dbReference>
<dbReference type="EMBL" id="JACOPB010000014">
    <property type="protein sequence ID" value="MBC5711009.1"/>
    <property type="molecule type" value="Genomic_DNA"/>
</dbReference>
<evidence type="ECO:0000313" key="2">
    <source>
        <dbReference type="EMBL" id="MBC5711009.1"/>
    </source>
</evidence>
<organism evidence="2 3">
    <name type="scientific">Hungatella hominis</name>
    <dbReference type="NCBI Taxonomy" id="2763050"/>
    <lineage>
        <taxon>Bacteria</taxon>
        <taxon>Bacillati</taxon>
        <taxon>Bacillota</taxon>
        <taxon>Clostridia</taxon>
        <taxon>Lachnospirales</taxon>
        <taxon>Lachnospiraceae</taxon>
        <taxon>Hungatella</taxon>
    </lineage>
</organism>
<protein>
    <submittedName>
        <fullName evidence="2">Baseplate J/gp47 family protein</fullName>
    </submittedName>
</protein>
<feature type="domain" description="Baseplate protein J-like barrel" evidence="1">
    <location>
        <begin position="96"/>
        <end position="170"/>
    </location>
</feature>
<dbReference type="PANTHER" id="PTHR37829:SF3">
    <property type="entry name" value="PROTEIN JAYE-RELATED"/>
    <property type="match status" value="1"/>
</dbReference>
<proteinExistence type="predicted"/>
<keyword evidence="3" id="KW-1185">Reference proteome</keyword>
<reference evidence="2 3" key="1">
    <citation type="submission" date="2020-08" db="EMBL/GenBank/DDBJ databases">
        <title>Genome public.</title>
        <authorList>
            <person name="Liu C."/>
            <person name="Sun Q."/>
        </authorList>
    </citation>
    <scope>NUCLEOTIDE SEQUENCE [LARGE SCALE GENOMIC DNA]</scope>
    <source>
        <strain evidence="2 3">NSJ-66</strain>
    </source>
</reference>
<comment type="caution">
    <text evidence="2">The sequence shown here is derived from an EMBL/GenBank/DDBJ whole genome shotgun (WGS) entry which is preliminary data.</text>
</comment>
<name>A0ABR7HCU7_9FIRM</name>
<dbReference type="InterPro" id="IPR006949">
    <property type="entry name" value="Barrel_Baseplate_J-like"/>
</dbReference>